<dbReference type="SUPFAM" id="SSF51430">
    <property type="entry name" value="NAD(P)-linked oxidoreductase"/>
    <property type="match status" value="1"/>
</dbReference>
<dbReference type="RefSeq" id="WP_067209683.1">
    <property type="nucleotide sequence ID" value="NZ_FLOC01000011.1"/>
</dbReference>
<dbReference type="STRING" id="295068.MAQ5080_02117"/>
<evidence type="ECO:0000256" key="1">
    <source>
        <dbReference type="ARBA" id="ARBA00023002"/>
    </source>
</evidence>
<dbReference type="EC" id="1.1.1.-" evidence="3"/>
<dbReference type="EMBL" id="FLOC01000011">
    <property type="protein sequence ID" value="SBS31945.1"/>
    <property type="molecule type" value="Genomic_DNA"/>
</dbReference>
<dbReference type="PANTHER" id="PTHR43364:SF4">
    <property type="entry name" value="NAD(P)-LINKED OXIDOREDUCTASE SUPERFAMILY PROTEIN"/>
    <property type="match status" value="1"/>
</dbReference>
<dbReference type="GO" id="GO:0016491">
    <property type="term" value="F:oxidoreductase activity"/>
    <property type="evidence" value="ECO:0007669"/>
    <property type="project" value="UniProtKB-KW"/>
</dbReference>
<evidence type="ECO:0000313" key="3">
    <source>
        <dbReference type="EMBL" id="SBS31945.1"/>
    </source>
</evidence>
<dbReference type="CDD" id="cd19094">
    <property type="entry name" value="AKR_Tas-like"/>
    <property type="match status" value="1"/>
</dbReference>
<reference evidence="3 4" key="1">
    <citation type="submission" date="2016-06" db="EMBL/GenBank/DDBJ databases">
        <authorList>
            <person name="Kjaerup R.B."/>
            <person name="Dalgaard T.S."/>
            <person name="Juul-Madsen H.R."/>
        </authorList>
    </citation>
    <scope>NUCLEOTIDE SEQUENCE [LARGE SCALE GENOMIC DNA]</scope>
    <source>
        <strain evidence="3 4">CECT 5080</strain>
    </source>
</reference>
<evidence type="ECO:0000259" key="2">
    <source>
        <dbReference type="Pfam" id="PF00248"/>
    </source>
</evidence>
<proteinExistence type="predicted"/>
<protein>
    <submittedName>
        <fullName evidence="3">General stress protein 69</fullName>
        <ecNumber evidence="3">1.1.1.-</ecNumber>
    </submittedName>
</protein>
<gene>
    <name evidence="3" type="primary">yhdN_3</name>
    <name evidence="3" type="ORF">MAQ5080_02117</name>
</gene>
<dbReference type="InterPro" id="IPR023210">
    <property type="entry name" value="NADP_OxRdtase_dom"/>
</dbReference>
<dbReference type="Pfam" id="PF00248">
    <property type="entry name" value="Aldo_ket_red"/>
    <property type="match status" value="1"/>
</dbReference>
<organism evidence="3 4">
    <name type="scientific">Marinomonas aquimarina</name>
    <dbReference type="NCBI Taxonomy" id="295068"/>
    <lineage>
        <taxon>Bacteria</taxon>
        <taxon>Pseudomonadati</taxon>
        <taxon>Pseudomonadota</taxon>
        <taxon>Gammaproteobacteria</taxon>
        <taxon>Oceanospirillales</taxon>
        <taxon>Oceanospirillaceae</taxon>
        <taxon>Marinomonas</taxon>
    </lineage>
</organism>
<feature type="domain" description="NADP-dependent oxidoreductase" evidence="2">
    <location>
        <begin position="16"/>
        <end position="341"/>
    </location>
</feature>
<keyword evidence="1 3" id="KW-0560">Oxidoreductase</keyword>
<name>A0A1A8TF44_9GAMM</name>
<dbReference type="Proteomes" id="UP000092627">
    <property type="component" value="Unassembled WGS sequence"/>
</dbReference>
<evidence type="ECO:0000313" key="4">
    <source>
        <dbReference type="Proteomes" id="UP000092627"/>
    </source>
</evidence>
<dbReference type="Gene3D" id="3.20.20.100">
    <property type="entry name" value="NADP-dependent oxidoreductase domain"/>
    <property type="match status" value="1"/>
</dbReference>
<dbReference type="InterPro" id="IPR050523">
    <property type="entry name" value="AKR_Detox_Biosynth"/>
</dbReference>
<accession>A0A1A8TF44</accession>
<keyword evidence="4" id="KW-1185">Reference proteome</keyword>
<dbReference type="PANTHER" id="PTHR43364">
    <property type="entry name" value="NADH-SPECIFIC METHYLGLYOXAL REDUCTASE-RELATED"/>
    <property type="match status" value="1"/>
</dbReference>
<dbReference type="InterPro" id="IPR036812">
    <property type="entry name" value="NAD(P)_OxRdtase_dom_sf"/>
</dbReference>
<dbReference type="OrthoDB" id="9772407at2"/>
<dbReference type="AlphaFoldDB" id="A0A1A8TF44"/>
<sequence length="350" mass="38909">MKYSQLGRTGIEVSRVCLGTMTWGKQNSQKDADEQMAFALDQGVNFIDTAEMYAVPPTPETYGKTEAIIGDWLSRNGQRREEIVLATKIAGNGLSWVRDGGDVTGEAIVASIEASLERLQTDYIDLYQIHWPNRTSPHFAKHWPGRLNFSNVDSQEQSKQMLEILQALGECVKAGKIKHFGLSNETPWGINEYLRLSDKHDLPRVASIQNEFSLLHAKDWPYLIESCVREDVAYLPWSPLAAGALSGKYIDGARPEGSRWSFAQRNGLFRDTGASNAAIKAYKELAESYGLTASQMALAWVDQLDGVTSTIIGATKMSQLKEDMKAFDMGLNDSLQADIAAIFKQYPVPY</sequence>